<proteinExistence type="predicted"/>
<sequence length="159" mass="18016">MVGINRRAGAKAISSGKGKPPVSAPKEREELPPSTSPRLSFDDMIVIAREATVFMREAAGYLSEREKTRQAVIQSQHELERISADLEKERMTHQGNMRRLDQDDKVVETVLAQLTDLRECIRPFLADLANLDHHRVQTLMALLDKITTLQGNLLEQCRR</sequence>
<dbReference type="EMBL" id="JABJWC010000005">
    <property type="protein sequence ID" value="NPC65507.1"/>
    <property type="molecule type" value="Genomic_DNA"/>
</dbReference>
<comment type="caution">
    <text evidence="2">The sequence shown here is derived from an EMBL/GenBank/DDBJ whole genome shotgun (WGS) entry which is preliminary data.</text>
</comment>
<dbReference type="Proteomes" id="UP000623090">
    <property type="component" value="Unassembled WGS sequence"/>
</dbReference>
<reference evidence="2 3" key="1">
    <citation type="journal article" date="2020" name="Microorganisms">
        <title>Description of Komagataeibacter melaceti sp. nov. and Komagataeibacter melomenusus sp. nov. Isolated from Apple Cider Vinegar.</title>
        <authorList>
            <person name="Maric L."/>
            <person name="Cleenwerck I."/>
            <person name="Accetto T."/>
            <person name="Vandamme P."/>
            <person name="Trcek J."/>
        </authorList>
    </citation>
    <scope>NUCLEOTIDE SEQUENCE [LARGE SCALE GENOMIC DNA]</scope>
    <source>
        <strain evidence="2 3">AV436</strain>
    </source>
</reference>
<evidence type="ECO:0000313" key="3">
    <source>
        <dbReference type="Proteomes" id="UP000623090"/>
    </source>
</evidence>
<organism evidence="2 3">
    <name type="scientific">Komagataeibacter melomenusus</name>
    <dbReference type="NCBI Taxonomy" id="2766578"/>
    <lineage>
        <taxon>Bacteria</taxon>
        <taxon>Pseudomonadati</taxon>
        <taxon>Pseudomonadota</taxon>
        <taxon>Alphaproteobacteria</taxon>
        <taxon>Acetobacterales</taxon>
        <taxon>Acetobacteraceae</taxon>
        <taxon>Komagataeibacter</taxon>
    </lineage>
</organism>
<dbReference type="RefSeq" id="WP_172155470.1">
    <property type="nucleotide sequence ID" value="NZ_JABJWC010000005.1"/>
</dbReference>
<evidence type="ECO:0000313" key="2">
    <source>
        <dbReference type="EMBL" id="NPC65507.1"/>
    </source>
</evidence>
<evidence type="ECO:0000256" key="1">
    <source>
        <dbReference type="SAM" id="MobiDB-lite"/>
    </source>
</evidence>
<gene>
    <name evidence="2" type="ORF">HNW77_03610</name>
</gene>
<keyword evidence="3" id="KW-1185">Reference proteome</keyword>
<accession>A0ABX2ACY1</accession>
<protein>
    <submittedName>
        <fullName evidence="2">Uncharacterized protein</fullName>
    </submittedName>
</protein>
<name>A0ABX2ACY1_9PROT</name>
<feature type="region of interest" description="Disordered" evidence="1">
    <location>
        <begin position="1"/>
        <end position="37"/>
    </location>
</feature>